<reference evidence="12" key="1">
    <citation type="submission" date="2008-08" db="EMBL/GenBank/DDBJ databases">
        <title>The complete genome sequence of Coprothermobacter proteolyticus strain ATCC 5245 / DSM 5265 / BT.</title>
        <authorList>
            <person name="Dodson R.J."/>
            <person name="Durkin A.S."/>
            <person name="Wu M."/>
            <person name="Eisen J."/>
            <person name="Sutton G."/>
        </authorList>
    </citation>
    <scope>NUCLEOTIDE SEQUENCE [LARGE SCALE GENOMIC DNA]</scope>
    <source>
        <strain evidence="12">ATCC 35245 / DSM 5265 / OCM 4 / BT</strain>
    </source>
</reference>
<keyword evidence="4 8" id="KW-0663">Pyridoxal phosphate</keyword>
<dbReference type="InterPro" id="IPR025862">
    <property type="entry name" value="SelA_trans_N_dom"/>
</dbReference>
<dbReference type="STRING" id="309798.COPRO5265_0230"/>
<dbReference type="PANTHER" id="PTHR32328:SF0">
    <property type="entry name" value="L-SERYL-TRNA(SEC) SELENIUM TRANSFERASE"/>
    <property type="match status" value="1"/>
</dbReference>
<dbReference type="GO" id="GO:0004125">
    <property type="term" value="F:L-seryl-tRNA(Sec) selenium transferase activity"/>
    <property type="evidence" value="ECO:0007669"/>
    <property type="project" value="UniProtKB-UniRule"/>
</dbReference>
<dbReference type="SUPFAM" id="SSF53383">
    <property type="entry name" value="PLP-dependent transferases"/>
    <property type="match status" value="1"/>
</dbReference>
<dbReference type="Gene3D" id="3.40.640.10">
    <property type="entry name" value="Type I PLP-dependent aspartate aminotransferase-like (Major domain)"/>
    <property type="match status" value="1"/>
</dbReference>
<dbReference type="InterPro" id="IPR018319">
    <property type="entry name" value="SelA-like"/>
</dbReference>
<accession>B5Y751</accession>
<evidence type="ECO:0000313" key="11">
    <source>
        <dbReference type="EMBL" id="ACI17379.1"/>
    </source>
</evidence>
<evidence type="ECO:0000256" key="3">
    <source>
        <dbReference type="ARBA" id="ARBA00022679"/>
    </source>
</evidence>
<dbReference type="InterPro" id="IPR015421">
    <property type="entry name" value="PyrdxlP-dep_Trfase_major"/>
</dbReference>
<evidence type="ECO:0000256" key="4">
    <source>
        <dbReference type="ARBA" id="ARBA00022898"/>
    </source>
</evidence>
<evidence type="ECO:0000256" key="6">
    <source>
        <dbReference type="ARBA" id="ARBA00023266"/>
    </source>
</evidence>
<dbReference type="AlphaFoldDB" id="B5Y751"/>
<evidence type="ECO:0000256" key="1">
    <source>
        <dbReference type="ARBA" id="ARBA00001933"/>
    </source>
</evidence>
<keyword evidence="5 8" id="KW-0648">Protein biosynthesis</keyword>
<organism evidence="11 12">
    <name type="scientific">Coprothermobacter proteolyticus (strain ATCC 35245 / DSM 5265 / OCM 4 / BT)</name>
    <dbReference type="NCBI Taxonomy" id="309798"/>
    <lineage>
        <taxon>Bacteria</taxon>
        <taxon>Pseudomonadati</taxon>
        <taxon>Coprothermobacterota</taxon>
        <taxon>Coprothermobacteria</taxon>
        <taxon>Coprothermobacterales</taxon>
        <taxon>Coprothermobacteraceae</taxon>
        <taxon>Coprothermobacter</taxon>
    </lineage>
</organism>
<gene>
    <name evidence="8 11" type="primary">selA</name>
    <name evidence="11" type="ordered locus">COPRO5265_0230</name>
</gene>
<dbReference type="Proteomes" id="UP000001732">
    <property type="component" value="Chromosome"/>
</dbReference>
<keyword evidence="3 8" id="KW-0808">Transferase</keyword>
<dbReference type="Pfam" id="PF12390">
    <property type="entry name" value="Se-cys_synth_N"/>
    <property type="match status" value="1"/>
</dbReference>
<evidence type="ECO:0000256" key="8">
    <source>
        <dbReference type="HAMAP-Rule" id="MF_00423"/>
    </source>
</evidence>
<dbReference type="InterPro" id="IPR004534">
    <property type="entry name" value="SelA_trans"/>
</dbReference>
<comment type="pathway">
    <text evidence="8">Aminoacyl-tRNA biosynthesis; selenocysteinyl-tRNA(Sec) biosynthesis; selenocysteinyl-tRNA(Sec) from L-seryl-tRNA(Sec) (bacterial route): step 1/1.</text>
</comment>
<evidence type="ECO:0000256" key="9">
    <source>
        <dbReference type="PIRSR" id="PIRSR618319-50"/>
    </source>
</evidence>
<comment type="function">
    <text evidence="8">Converts seryl-tRNA(Sec) to selenocysteinyl-tRNA(Sec) required for selenoprotein biosynthesis.</text>
</comment>
<evidence type="ECO:0000259" key="10">
    <source>
        <dbReference type="Pfam" id="PF12390"/>
    </source>
</evidence>
<comment type="cofactor">
    <cofactor evidence="1 8 9">
        <name>pyridoxal 5'-phosphate</name>
        <dbReference type="ChEBI" id="CHEBI:597326"/>
    </cofactor>
</comment>
<comment type="similarity">
    <text evidence="7 8">Belongs to the SelA family.</text>
</comment>
<proteinExistence type="inferred from homology"/>
<dbReference type="GO" id="GO:0005737">
    <property type="term" value="C:cytoplasm"/>
    <property type="evidence" value="ECO:0007669"/>
    <property type="project" value="UniProtKB-SubCell"/>
</dbReference>
<dbReference type="NCBIfam" id="TIGR00474">
    <property type="entry name" value="selA"/>
    <property type="match status" value="1"/>
</dbReference>
<evidence type="ECO:0000256" key="5">
    <source>
        <dbReference type="ARBA" id="ARBA00022917"/>
    </source>
</evidence>
<evidence type="ECO:0000313" key="12">
    <source>
        <dbReference type="Proteomes" id="UP000001732"/>
    </source>
</evidence>
<dbReference type="GO" id="GO:0001717">
    <property type="term" value="P:conversion of seryl-tRNAsec to selenocys-tRNAsec"/>
    <property type="evidence" value="ECO:0007669"/>
    <property type="project" value="UniProtKB-UniRule"/>
</dbReference>
<dbReference type="InterPro" id="IPR015424">
    <property type="entry name" value="PyrdxlP-dep_Trfase"/>
</dbReference>
<feature type="modified residue" description="N6-(pyridoxal phosphate)lysine" evidence="8 9">
    <location>
        <position position="300"/>
    </location>
</feature>
<evidence type="ECO:0000256" key="7">
    <source>
        <dbReference type="ARBA" id="ARBA00044507"/>
    </source>
</evidence>
<sequence>MATEKENTDSQNLFRLLPSVDEFLKLPQVVKFAETRSHSSLVNAVRVVLDKWRQGISEGKIHSVDTDALVDDLRKLLHELDLRSLRRVVNGTGIIVHTNLGRSLLPSSLEQQLKEVAFHYNTLEYDVEEGERGSRYVHVEGLLRELLGVEGALVVNNNAAAVLLALNTLAKGKEVIVSRGELIEIGGSFRIPDVMTQSGAILKEVGTTNRTRVEDYTGAIGENTGLLFKAHTSNYRIIGFTQEVDVGTLARIGKSHNVPTMMDLGSGVMVDLALQGIDHEPTVQEVVNAGVDIVTFSGDKLLGGPQAGIIVGKKAFIDAMKKNPLTRALRVDKLCLTMLEGTLRIYRDGNPMEMIPTLHMMAMPMEQLEERANRLNDMLSTIKDVNCCVVQVNSAPGGGSLPGQQLPSFGVSVEVGSMSEVELERRLRQRDIPIISRIVENKVILDVRTLLDEDFQVIFDALQDIVSCV</sequence>
<keyword evidence="12" id="KW-1185">Reference proteome</keyword>
<dbReference type="KEGG" id="cpo:COPRO5265_0230"/>
<comment type="catalytic activity">
    <reaction evidence="8">
        <text>L-seryl-tRNA(Sec) + selenophosphate + H(+) = L-selenocysteinyl-tRNA(Sec) + phosphate</text>
        <dbReference type="Rhea" id="RHEA:22728"/>
        <dbReference type="Rhea" id="RHEA-COMP:9742"/>
        <dbReference type="Rhea" id="RHEA-COMP:9743"/>
        <dbReference type="ChEBI" id="CHEBI:15378"/>
        <dbReference type="ChEBI" id="CHEBI:16144"/>
        <dbReference type="ChEBI" id="CHEBI:43474"/>
        <dbReference type="ChEBI" id="CHEBI:78533"/>
        <dbReference type="ChEBI" id="CHEBI:78573"/>
        <dbReference type="EC" id="2.9.1.1"/>
    </reaction>
</comment>
<dbReference type="Pfam" id="PF03841">
    <property type="entry name" value="SelA"/>
    <property type="match status" value="1"/>
</dbReference>
<comment type="subcellular location">
    <subcellularLocation>
        <location evidence="8">Cytoplasm</location>
    </subcellularLocation>
</comment>
<name>B5Y751_COPPD</name>
<keyword evidence="6 8" id="KW-0711">Selenium</keyword>
<dbReference type="RefSeq" id="WP_012544031.1">
    <property type="nucleotide sequence ID" value="NC_011295.1"/>
</dbReference>
<keyword evidence="2 8" id="KW-0963">Cytoplasm</keyword>
<dbReference type="eggNOG" id="COG1921">
    <property type="taxonomic scope" value="Bacteria"/>
</dbReference>
<evidence type="ECO:0000256" key="2">
    <source>
        <dbReference type="ARBA" id="ARBA00022490"/>
    </source>
</evidence>
<dbReference type="Gene3D" id="3.90.1150.180">
    <property type="match status" value="1"/>
</dbReference>
<feature type="domain" description="L-seryl-tRNA selenium transferase N-terminal" evidence="10">
    <location>
        <begin position="14"/>
        <end position="53"/>
    </location>
</feature>
<reference evidence="11 12" key="2">
    <citation type="journal article" date="2014" name="Genome Announc.">
        <title>Complete Genome Sequence of Coprothermobacter proteolyticus DSM 5265.</title>
        <authorList>
            <person name="Alexiev A."/>
            <person name="Coil D.A."/>
            <person name="Badger J.H."/>
            <person name="Enticknap J."/>
            <person name="Ward N."/>
            <person name="Robb F.T."/>
            <person name="Eisen J.A."/>
        </authorList>
    </citation>
    <scope>NUCLEOTIDE SEQUENCE [LARGE SCALE GENOMIC DNA]</scope>
    <source>
        <strain evidence="12">ATCC 35245 / DSM 5265 / OCM 4 / BT</strain>
    </source>
</reference>
<dbReference type="GO" id="GO:0001514">
    <property type="term" value="P:selenocysteine incorporation"/>
    <property type="evidence" value="ECO:0007669"/>
    <property type="project" value="UniProtKB-UniRule"/>
</dbReference>
<dbReference type="EC" id="2.9.1.1" evidence="8"/>
<dbReference type="OrthoDB" id="9787096at2"/>
<dbReference type="HOGENOM" id="CLU_038142_1_0_9"/>
<dbReference type="UniPathway" id="UPA00906">
    <property type="reaction ID" value="UER00896"/>
</dbReference>
<protein>
    <recommendedName>
        <fullName evidence="8">L-seryl-tRNA(Sec) selenium transferase</fullName>
        <ecNumber evidence="8">2.9.1.1</ecNumber>
    </recommendedName>
    <alternativeName>
        <fullName evidence="8">Selenocysteine synthase</fullName>
        <shortName evidence="8">Sec synthase</shortName>
    </alternativeName>
    <alternativeName>
        <fullName evidence="8">Selenocysteinyl-tRNA(Sec) synthase</fullName>
    </alternativeName>
</protein>
<dbReference type="EMBL" id="CP001145">
    <property type="protein sequence ID" value="ACI17379.1"/>
    <property type="molecule type" value="Genomic_DNA"/>
</dbReference>
<dbReference type="PANTHER" id="PTHR32328">
    <property type="entry name" value="L-SERYL-TRNA(SEC) SELENIUM TRANSFERASE"/>
    <property type="match status" value="1"/>
</dbReference>
<dbReference type="HAMAP" id="MF_00423">
    <property type="entry name" value="SelA"/>
    <property type="match status" value="1"/>
</dbReference>